<dbReference type="EMBL" id="JACIIX010000006">
    <property type="protein sequence ID" value="MBB6210521.1"/>
    <property type="molecule type" value="Genomic_DNA"/>
</dbReference>
<dbReference type="InterPro" id="IPR050565">
    <property type="entry name" value="LYPA1-2/EST-like"/>
</dbReference>
<dbReference type="AlphaFoldDB" id="A0A7W9ZFG6"/>
<protein>
    <submittedName>
        <fullName evidence="4">Phospholipase/carboxylesterase</fullName>
    </submittedName>
</protein>
<dbReference type="RefSeq" id="WP_184263354.1">
    <property type="nucleotide sequence ID" value="NZ_JACIIX010000006.1"/>
</dbReference>
<dbReference type="Gene3D" id="3.40.50.1820">
    <property type="entry name" value="alpha/beta hydrolase"/>
    <property type="match status" value="1"/>
</dbReference>
<evidence type="ECO:0000313" key="5">
    <source>
        <dbReference type="Proteomes" id="UP000544872"/>
    </source>
</evidence>
<comment type="caution">
    <text evidence="4">The sequence shown here is derived from an EMBL/GenBank/DDBJ whole genome shotgun (WGS) entry which is preliminary data.</text>
</comment>
<dbReference type="PANTHER" id="PTHR10655:SF17">
    <property type="entry name" value="LYSOPHOSPHOLIPASE-LIKE PROTEIN 1"/>
    <property type="match status" value="1"/>
</dbReference>
<dbReference type="GO" id="GO:0016787">
    <property type="term" value="F:hydrolase activity"/>
    <property type="evidence" value="ECO:0007669"/>
    <property type="project" value="UniProtKB-KW"/>
</dbReference>
<sequence length="231" mass="23983">MALSGPSVLPAAGQAVQQAVIFLHGYGADGNDLIDLAPMLVDALPGTAFYSPDAPQPCEMGPFGRQWFSLSQYDPEMLRRNPATLAPAYAQMLDGTRAATPDLSAFIDSVAATHGIGRDRVALVGFSQGTMMALHVALRTQPSVAAVVGFSGALIGADSLETELVSEPPVLLIHGDADQIVPIAAMGMASRVLEDAGIDVNTMTCAGLEHGIDRDGLELAAGFLAHVFGLE</sequence>
<comment type="similarity">
    <text evidence="1">Belongs to the AB hydrolase superfamily. AB hydrolase 2 family.</text>
</comment>
<accession>A0A7W9ZFG6</accession>
<evidence type="ECO:0000313" key="4">
    <source>
        <dbReference type="EMBL" id="MBB6210521.1"/>
    </source>
</evidence>
<reference evidence="4 5" key="1">
    <citation type="submission" date="2020-08" db="EMBL/GenBank/DDBJ databases">
        <title>Genomic Encyclopedia of Type Strains, Phase IV (KMG-IV): sequencing the most valuable type-strain genomes for metagenomic binning, comparative biology and taxonomic classification.</title>
        <authorList>
            <person name="Goeker M."/>
        </authorList>
    </citation>
    <scope>NUCLEOTIDE SEQUENCE [LARGE SCALE GENOMIC DNA]</scope>
    <source>
        <strain evidence="4 5">DSM 11590</strain>
    </source>
</reference>
<keyword evidence="5" id="KW-1185">Reference proteome</keyword>
<evidence type="ECO:0000256" key="1">
    <source>
        <dbReference type="ARBA" id="ARBA00006499"/>
    </source>
</evidence>
<evidence type="ECO:0000259" key="3">
    <source>
        <dbReference type="Pfam" id="PF02230"/>
    </source>
</evidence>
<feature type="domain" description="Phospholipase/carboxylesterase/thioesterase" evidence="3">
    <location>
        <begin position="12"/>
        <end position="226"/>
    </location>
</feature>
<dbReference type="SUPFAM" id="SSF53474">
    <property type="entry name" value="alpha/beta-Hydrolases"/>
    <property type="match status" value="1"/>
</dbReference>
<evidence type="ECO:0000256" key="2">
    <source>
        <dbReference type="ARBA" id="ARBA00022801"/>
    </source>
</evidence>
<dbReference type="InterPro" id="IPR003140">
    <property type="entry name" value="PLipase/COase/thioEstase"/>
</dbReference>
<gene>
    <name evidence="4" type="ORF">FHS48_001937</name>
</gene>
<dbReference type="InterPro" id="IPR029058">
    <property type="entry name" value="AB_hydrolase_fold"/>
</dbReference>
<proteinExistence type="inferred from homology"/>
<dbReference type="Pfam" id="PF02230">
    <property type="entry name" value="Abhydrolase_2"/>
    <property type="match status" value="1"/>
</dbReference>
<keyword evidence="2" id="KW-0378">Hydrolase</keyword>
<name>A0A7W9ZFG6_NOVIT</name>
<dbReference type="Proteomes" id="UP000544872">
    <property type="component" value="Unassembled WGS sequence"/>
</dbReference>
<organism evidence="4 5">
    <name type="scientific">Novispirillum itersonii</name>
    <name type="common">Aquaspirillum itersonii</name>
    <dbReference type="NCBI Taxonomy" id="189"/>
    <lineage>
        <taxon>Bacteria</taxon>
        <taxon>Pseudomonadati</taxon>
        <taxon>Pseudomonadota</taxon>
        <taxon>Alphaproteobacteria</taxon>
        <taxon>Rhodospirillales</taxon>
        <taxon>Novispirillaceae</taxon>
        <taxon>Novispirillum</taxon>
    </lineage>
</organism>
<dbReference type="PANTHER" id="PTHR10655">
    <property type="entry name" value="LYSOPHOSPHOLIPASE-RELATED"/>
    <property type="match status" value="1"/>
</dbReference>